<dbReference type="GeneID" id="14695558"/>
<evidence type="ECO:0000256" key="4">
    <source>
        <dbReference type="ARBA" id="ARBA00023187"/>
    </source>
</evidence>
<evidence type="ECO:0000256" key="7">
    <source>
        <dbReference type="SAM" id="MobiDB-lite"/>
    </source>
</evidence>
<dbReference type="VEuPathDB" id="PlasmoDB:PCYB_146050"/>
<dbReference type="InterPro" id="IPR036322">
    <property type="entry name" value="WD40_repeat_dom_sf"/>
</dbReference>
<dbReference type="PhylomeDB" id="K6UEY8"/>
<protein>
    <submittedName>
        <fullName evidence="11">Splicing factor 3B subunit 3</fullName>
    </submittedName>
</protein>
<organism evidence="11 12">
    <name type="scientific">Plasmodium cynomolgi (strain B)</name>
    <dbReference type="NCBI Taxonomy" id="1120755"/>
    <lineage>
        <taxon>Eukaryota</taxon>
        <taxon>Sar</taxon>
        <taxon>Alveolata</taxon>
        <taxon>Apicomplexa</taxon>
        <taxon>Aconoidasida</taxon>
        <taxon>Haemosporida</taxon>
        <taxon>Plasmodiidae</taxon>
        <taxon>Plasmodium</taxon>
        <taxon>Plasmodium (Plasmodium)</taxon>
    </lineage>
</organism>
<keyword evidence="12" id="KW-1185">Reference proteome</keyword>
<dbReference type="FunFam" id="2.130.10.10:FF:000031">
    <property type="entry name" value="Splicing factor 3b subunit 3"/>
    <property type="match status" value="1"/>
</dbReference>
<feature type="domain" description="RSE1/DDB1/CPSF1 C-terminal" evidence="8">
    <location>
        <begin position="938"/>
        <end position="1253"/>
    </location>
</feature>
<dbReference type="Gene3D" id="2.130.10.10">
    <property type="entry name" value="YVTN repeat-like/Quinoprotein amine dehydrogenase"/>
    <property type="match status" value="3"/>
</dbReference>
<dbReference type="GO" id="GO:0008380">
    <property type="term" value="P:RNA splicing"/>
    <property type="evidence" value="ECO:0007669"/>
    <property type="project" value="UniProtKB-KW"/>
</dbReference>
<evidence type="ECO:0000313" key="11">
    <source>
        <dbReference type="EMBL" id="GAB69176.1"/>
    </source>
</evidence>
<dbReference type="SUPFAM" id="SSF50978">
    <property type="entry name" value="WD40 repeat-like"/>
    <property type="match status" value="1"/>
</dbReference>
<evidence type="ECO:0000259" key="10">
    <source>
        <dbReference type="Pfam" id="PF23726"/>
    </source>
</evidence>
<keyword evidence="5" id="KW-0539">Nucleus</keyword>
<dbReference type="Proteomes" id="UP000006319">
    <property type="component" value="Chromosome 14"/>
</dbReference>
<feature type="domain" description="RSE1/DDB1/CPSF1 second beta-propeller" evidence="10">
    <location>
        <begin position="444"/>
        <end position="761"/>
    </location>
</feature>
<gene>
    <name evidence="11" type="ORF">PCYB_146050</name>
</gene>
<dbReference type="RefSeq" id="XP_004225123.1">
    <property type="nucleotide sequence ID" value="XM_004225075.1"/>
</dbReference>
<evidence type="ECO:0000259" key="8">
    <source>
        <dbReference type="Pfam" id="PF03178"/>
    </source>
</evidence>
<dbReference type="InterPro" id="IPR058543">
    <property type="entry name" value="Beta-prop_RSE1/DDB1/CPSF1_2nd"/>
</dbReference>
<evidence type="ECO:0000259" key="9">
    <source>
        <dbReference type="Pfam" id="PF10433"/>
    </source>
</evidence>
<feature type="region of interest" description="Disordered" evidence="7">
    <location>
        <begin position="839"/>
        <end position="873"/>
    </location>
</feature>
<feature type="compositionally biased region" description="Polar residues" evidence="7">
    <location>
        <begin position="851"/>
        <end position="860"/>
    </location>
</feature>
<evidence type="ECO:0000256" key="1">
    <source>
        <dbReference type="ARBA" id="ARBA00004123"/>
    </source>
</evidence>
<reference evidence="11 12" key="1">
    <citation type="journal article" date="2012" name="Nat. Genet.">
        <title>Plasmodium cynomolgi genome sequences provide insight into Plasmodium vivax and the monkey malaria clade.</title>
        <authorList>
            <person name="Tachibana S."/>
            <person name="Sullivan S.A."/>
            <person name="Kawai S."/>
            <person name="Nakamura S."/>
            <person name="Kim H.R."/>
            <person name="Goto N."/>
            <person name="Arisue N."/>
            <person name="Palacpac N.M.Q."/>
            <person name="Honma H."/>
            <person name="Yagi M."/>
            <person name="Tougan T."/>
            <person name="Katakai Y."/>
            <person name="Kaneko O."/>
            <person name="Mita T."/>
            <person name="Kita K."/>
            <person name="Yasutomi Y."/>
            <person name="Sutton P.L."/>
            <person name="Shakhbatyan R."/>
            <person name="Horii T."/>
            <person name="Yasunaga T."/>
            <person name="Barnwell J.W."/>
            <person name="Escalante A.A."/>
            <person name="Carlton J.M."/>
            <person name="Tanabe K."/>
        </authorList>
    </citation>
    <scope>NUCLEOTIDE SEQUENCE [LARGE SCALE GENOMIC DNA]</scope>
    <source>
        <strain evidence="11 12">B</strain>
    </source>
</reference>
<keyword evidence="3" id="KW-0747">Spliceosome</keyword>
<dbReference type="Pfam" id="PF10433">
    <property type="entry name" value="Beta-prop_RSE1_1st"/>
    <property type="match status" value="1"/>
</dbReference>
<comment type="similarity">
    <text evidence="6">Belongs to the RSE1 family.</text>
</comment>
<dbReference type="InterPro" id="IPR015943">
    <property type="entry name" value="WD40/YVTN_repeat-like_dom_sf"/>
</dbReference>
<dbReference type="GO" id="GO:0006397">
    <property type="term" value="P:mRNA processing"/>
    <property type="evidence" value="ECO:0007669"/>
    <property type="project" value="UniProtKB-KW"/>
</dbReference>
<proteinExistence type="inferred from homology"/>
<dbReference type="SUPFAM" id="SSF101908">
    <property type="entry name" value="Putative isomerase YbhE"/>
    <property type="match status" value="1"/>
</dbReference>
<keyword evidence="4" id="KW-0508">mRNA splicing</keyword>
<dbReference type="eggNOG" id="KOG1898">
    <property type="taxonomic scope" value="Eukaryota"/>
</dbReference>
<dbReference type="GO" id="GO:0003676">
    <property type="term" value="F:nucleic acid binding"/>
    <property type="evidence" value="ECO:0007669"/>
    <property type="project" value="InterPro"/>
</dbReference>
<dbReference type="EMBL" id="DF157106">
    <property type="protein sequence ID" value="GAB69176.1"/>
    <property type="molecule type" value="Genomic_DNA"/>
</dbReference>
<dbReference type="OMA" id="PRATGHW"/>
<evidence type="ECO:0000256" key="2">
    <source>
        <dbReference type="ARBA" id="ARBA00022664"/>
    </source>
</evidence>
<feature type="compositionally biased region" description="Acidic residues" evidence="7">
    <location>
        <begin position="904"/>
        <end position="921"/>
    </location>
</feature>
<dbReference type="Pfam" id="PF23726">
    <property type="entry name" value="Beta-prop_RSE1_2nd"/>
    <property type="match status" value="1"/>
</dbReference>
<dbReference type="GO" id="GO:0005681">
    <property type="term" value="C:spliceosomal complex"/>
    <property type="evidence" value="ECO:0007669"/>
    <property type="project" value="UniProtKB-KW"/>
</dbReference>
<dbReference type="InterPro" id="IPR004871">
    <property type="entry name" value="RSE1/DDB1/CPSF1_C"/>
</dbReference>
<comment type="subcellular location">
    <subcellularLocation>
        <location evidence="1">Nucleus</location>
    </subcellularLocation>
</comment>
<name>K6UEY8_PLACD</name>
<evidence type="ECO:0000256" key="5">
    <source>
        <dbReference type="ARBA" id="ARBA00023242"/>
    </source>
</evidence>
<dbReference type="KEGG" id="pcy:PCYB_146050"/>
<dbReference type="PANTHER" id="PTHR10644">
    <property type="entry name" value="DNA REPAIR/RNA PROCESSING CPSF FAMILY"/>
    <property type="match status" value="1"/>
</dbReference>
<accession>K6UEY8</accession>
<keyword evidence="2" id="KW-0507">mRNA processing</keyword>
<dbReference type="Pfam" id="PF03178">
    <property type="entry name" value="CPSF_A"/>
    <property type="match status" value="1"/>
</dbReference>
<evidence type="ECO:0000256" key="3">
    <source>
        <dbReference type="ARBA" id="ARBA00022728"/>
    </source>
</evidence>
<dbReference type="InterPro" id="IPR050358">
    <property type="entry name" value="RSE1/DDB1/CFT1"/>
</dbReference>
<dbReference type="FunFam" id="2.130.10.10:FF:000640">
    <property type="entry name" value="Splicing factor 3B subunit 3"/>
    <property type="match status" value="1"/>
</dbReference>
<evidence type="ECO:0000313" key="12">
    <source>
        <dbReference type="Proteomes" id="UP000006319"/>
    </source>
</evidence>
<dbReference type="InterPro" id="IPR018846">
    <property type="entry name" value="Beta-prop_RSE1/DDB1/CPSF1_1st"/>
</dbReference>
<feature type="region of interest" description="Disordered" evidence="7">
    <location>
        <begin position="892"/>
        <end position="921"/>
    </location>
</feature>
<evidence type="ECO:0000256" key="6">
    <source>
        <dbReference type="ARBA" id="ARBA00038266"/>
    </source>
</evidence>
<sequence>MPVLYHLTLQKPTAITKIAYGNFSGPKVHEIVVSKGQVLELLRADKQGKLNLIASKDVFGIIRCLQTFRLTGSNKDYVVIGSDSGRLVILQFSNEKNDFVRVHCETYGKSGLRRIIPGEYIAVDPKGRALMICAIERQKFVYILNRDTKEQLTISSPLDAHKSHTICHDVVGMDVGFENPIFASIEQNYEMYDKQVTNTNEIDGCTRKTLLCLWEMDLGLNHVIRKHTLPIDSSAHLLIPIPGGQQGPSGVIVCCDNYLVYKKVEHVDVYCAYPRRLETGQEKNISIVCSALHRIRKFFFILIQSEFGDLYKIEMDHEDGIVKEITCKYFDTVPVANAICVMKSGSLFVAAEFGNHFFYQFSGIGDDDNEAMCTSKHPSGRNAIIAFRTKKLTNLFLIDQVYSLSPILDMKILDAKNANSPQIYALCGRGPRSSLRILQHGLSIEELADNELPGRPKFIWTIKKDNASDYDGYIIVSFEGSTLILEIGETVEEVVDSLLLTNVTTIHVNILYDNTLIQVHDTGIRHINGKVVHEWVPPKNKQIKAATSNSTQIVISLSGGELIYFEIDESHTLVEIFRKNLNVETLCLSIQQVEENKLRANFLAVGCLDNVVRLLSIEKEKYFNQLSTFILPNNSSAQDICISQMCELGNDKERKLIFLNIGLNNGVLLRSVVDPITGTLTNHYSKYLGAKNVKICPVHLKKNSALLVLCEKTYLCYVHQGKYIYSPLNYDILEYASSFHSEQCSDGYVAISGSSLRIFRFYRLGEVFSQNILHLTFTPRKIVPLPFPSLFYDHDTSIEIERQKNIRMLAIIEADHNAYDENTLREIQRALKGIHLEGEEHTGADGPPSHSVGSDLQRNLPNGAHKQGHSANQHVDRLDQAGNTEMESALVENASGHQHREENGDAGEEEGEEEEEEEEELLYDRIGTFKAGPGKWGSCIKIIHPISLQTIDKISLEMEEAALSVCACELEALHCLIVGTTTNLSLKNRTAPAAALRVYTYDINYKLNLLHITPVEDQPFCFCPFNGRLLASIGNKLRIYALGKKKLLKKCEYKDIPEAIISIKVSGDRIFASDIRESVLIFFYDSNMNTLRLISDDIIPRWITCSEILDHHTIMAADKFDSVFVLRVPEEAKQEEYGISNKCWYGGEIMAGSNKNRRLEHIMSFHVGEIVTSLQKVKLSPTSSECIIYSTIMGTIGAFIPYDNKEELELTQHLEIILRTENPPLCGREHIFFRSYYHPVQHVIDGDLCEQFSSLPYDVQRKVAADLERTPDDILRKLEDIRNKIL</sequence>
<feature type="domain" description="RSE1/DDB1/CPSF1 first beta-propeller" evidence="9">
    <location>
        <begin position="14"/>
        <end position="380"/>
    </location>
</feature>
<dbReference type="OrthoDB" id="436637at2759"/>